<dbReference type="PANTHER" id="PTHR42703:SF1">
    <property type="entry name" value="NA(+)_H(+) ANTIPORTER SUBUNIT D1"/>
    <property type="match status" value="1"/>
</dbReference>
<keyword evidence="5 6" id="KW-0472">Membrane</keyword>
<evidence type="ECO:0000256" key="1">
    <source>
        <dbReference type="ARBA" id="ARBA00004651"/>
    </source>
</evidence>
<feature type="transmembrane region" description="Helical" evidence="6">
    <location>
        <begin position="256"/>
        <end position="274"/>
    </location>
</feature>
<feature type="transmembrane region" description="Helical" evidence="6">
    <location>
        <begin position="222"/>
        <end position="244"/>
    </location>
</feature>
<dbReference type="EMBL" id="DTFF01000055">
    <property type="protein sequence ID" value="HGI88049.1"/>
    <property type="molecule type" value="Genomic_DNA"/>
</dbReference>
<evidence type="ECO:0000256" key="3">
    <source>
        <dbReference type="ARBA" id="ARBA00022692"/>
    </source>
</evidence>
<feature type="transmembrane region" description="Helical" evidence="6">
    <location>
        <begin position="75"/>
        <end position="97"/>
    </location>
</feature>
<name>A0A7C4FHP1_9CREN</name>
<dbReference type="PANTHER" id="PTHR42703">
    <property type="entry name" value="NADH DEHYDROGENASE"/>
    <property type="match status" value="1"/>
</dbReference>
<dbReference type="AlphaFoldDB" id="A0A7C4FHP1"/>
<feature type="domain" description="DDT" evidence="7">
    <location>
        <begin position="260"/>
        <end position="322"/>
    </location>
</feature>
<evidence type="ECO:0000256" key="2">
    <source>
        <dbReference type="ARBA" id="ARBA00022475"/>
    </source>
</evidence>
<dbReference type="GO" id="GO:0005886">
    <property type="term" value="C:plasma membrane"/>
    <property type="evidence" value="ECO:0007669"/>
    <property type="project" value="UniProtKB-SubCell"/>
</dbReference>
<feature type="transmembrane region" description="Helical" evidence="6">
    <location>
        <begin position="353"/>
        <end position="379"/>
    </location>
</feature>
<reference evidence="8" key="1">
    <citation type="journal article" date="2020" name="mSystems">
        <title>Genome- and Community-Level Interaction Insights into Carbon Utilization and Element Cycling Functions of Hydrothermarchaeota in Hydrothermal Sediment.</title>
        <authorList>
            <person name="Zhou Z."/>
            <person name="Liu Y."/>
            <person name="Xu W."/>
            <person name="Pan J."/>
            <person name="Luo Z.H."/>
            <person name="Li M."/>
        </authorList>
    </citation>
    <scope>NUCLEOTIDE SEQUENCE [LARGE SCALE GENOMIC DNA]</scope>
    <source>
        <strain evidence="8">SpSt-732</strain>
    </source>
</reference>
<evidence type="ECO:0000256" key="4">
    <source>
        <dbReference type="ARBA" id="ARBA00022989"/>
    </source>
</evidence>
<feature type="transmembrane region" description="Helical" evidence="6">
    <location>
        <begin position="323"/>
        <end position="341"/>
    </location>
</feature>
<keyword evidence="3 6" id="KW-0812">Transmembrane</keyword>
<dbReference type="InterPro" id="IPR001750">
    <property type="entry name" value="ND/Mrp_TM"/>
</dbReference>
<evidence type="ECO:0000313" key="8">
    <source>
        <dbReference type="EMBL" id="HGI88049.1"/>
    </source>
</evidence>
<evidence type="ECO:0000259" key="7">
    <source>
        <dbReference type="PROSITE" id="PS50827"/>
    </source>
</evidence>
<comment type="caution">
    <text evidence="8">The sequence shown here is derived from an EMBL/GenBank/DDBJ whole genome shotgun (WGS) entry which is preliminary data.</text>
</comment>
<feature type="transmembrane region" description="Helical" evidence="6">
    <location>
        <begin position="426"/>
        <end position="447"/>
    </location>
</feature>
<feature type="transmembrane region" description="Helical" evidence="6">
    <location>
        <begin position="135"/>
        <end position="153"/>
    </location>
</feature>
<evidence type="ECO:0000256" key="5">
    <source>
        <dbReference type="ARBA" id="ARBA00023136"/>
    </source>
</evidence>
<evidence type="ECO:0000256" key="6">
    <source>
        <dbReference type="SAM" id="Phobius"/>
    </source>
</evidence>
<accession>A0A7C4FHP1</accession>
<feature type="transmembrane region" description="Helical" evidence="6">
    <location>
        <begin position="109"/>
        <end position="129"/>
    </location>
</feature>
<gene>
    <name evidence="8" type="ORF">ENV14_06665</name>
</gene>
<dbReference type="InterPro" id="IPR018501">
    <property type="entry name" value="DDT_dom"/>
</dbReference>
<proteinExistence type="predicted"/>
<comment type="subcellular location">
    <subcellularLocation>
        <location evidence="1">Cell membrane</location>
        <topology evidence="1">Multi-pass membrane protein</topology>
    </subcellularLocation>
</comment>
<dbReference type="InterPro" id="IPR050586">
    <property type="entry name" value="CPA3_Na-H_Antiporter_D"/>
</dbReference>
<keyword evidence="2" id="KW-1003">Cell membrane</keyword>
<protein>
    <recommendedName>
        <fullName evidence="7">DDT domain-containing protein</fullName>
    </recommendedName>
</protein>
<feature type="transmembrane region" description="Helical" evidence="6">
    <location>
        <begin position="165"/>
        <end position="187"/>
    </location>
</feature>
<feature type="transmembrane region" description="Helical" evidence="6">
    <location>
        <begin position="391"/>
        <end position="414"/>
    </location>
</feature>
<organism evidence="8">
    <name type="scientific">Ignisphaera aggregans</name>
    <dbReference type="NCBI Taxonomy" id="334771"/>
    <lineage>
        <taxon>Archaea</taxon>
        <taxon>Thermoproteota</taxon>
        <taxon>Thermoprotei</taxon>
        <taxon>Desulfurococcales</taxon>
        <taxon>Desulfurococcaceae</taxon>
        <taxon>Ignisphaera</taxon>
    </lineage>
</organism>
<dbReference type="Pfam" id="PF00361">
    <property type="entry name" value="Proton_antipo_M"/>
    <property type="match status" value="1"/>
</dbReference>
<keyword evidence="4 6" id="KW-1133">Transmembrane helix</keyword>
<dbReference type="PROSITE" id="PS50827">
    <property type="entry name" value="DDT"/>
    <property type="match status" value="1"/>
</dbReference>
<feature type="transmembrane region" description="Helical" evidence="6">
    <location>
        <begin position="468"/>
        <end position="486"/>
    </location>
</feature>
<feature type="transmembrane region" description="Helical" evidence="6">
    <location>
        <begin position="294"/>
        <end position="316"/>
    </location>
</feature>
<feature type="transmembrane region" description="Helical" evidence="6">
    <location>
        <begin position="32"/>
        <end position="55"/>
    </location>
</feature>
<sequence>MQELIGFLPILLVTSAVVLLLCSLLPRGERYVNPIAVLSSATAFAMSLAILHHVVNNGVTTYFFGGFRPPLGISYTVDVLSALLGLLSMAMLLLTVLYSTWFITSKWAYLYYSLLFLMATGSVGCLYTGDIFNFFVSLELLAIASYALTAFYRGNPRAVTAALRYAISGTIATSLYLFSVTLVYSAFGTLNIADIALKVRNPEAQVPFSQGVAGDIVLTSKVAFSIMTWVFLFKTAILPLGFAWQPQAYAEAPVPIAAGFTAIADAVGLYWFLRFFNTVLGRDAIPALSSFREALLSFLQVVAILSALVAALLMSMQRDAKKFIAYSTISQFSLALLGISLDSSYGTASALLHIVSNAIGDAILFYVTGIAVAGCGRSIKCLAVLKASRCALASLFIAILNLFGITPLLLGFWAKALLVLAGLGKSLALPVVTLVVSGIAAIGYFRLFYKAITSHTEVKSDPRLRSTATPTLLALALAATAVALGLCFTLCTQFQNFILGIGDEIASNYGEYIVKTLWS</sequence>
<feature type="transmembrane region" description="Helical" evidence="6">
    <location>
        <begin position="6"/>
        <end position="25"/>
    </location>
</feature>